<sequence length="412" mass="46398">MNSSSINRRMRRTEVELSAELIAVMSGMVDPLNHVEKDEMEEEGLGSPNASDDRAHEASICEADQASTVLKWSSEKVKSWLQQNVSFDHDRMQEFLHTFQNEGIDGLGLLTLQRSHRACTGMTDAEWLLLKASRRRLLTHGEKSSGMPLSRLTVEEVLGAMTPPSTPPSLRMNNHFGSGLSNSHHDYGLFGSPRKWSIPGLRWSHAKDDQLEHLKEEVQSLRGEIVGAEERETTLQAQLSHLDEVLRTSQLSGYIHTRTRWTALPGEPPILDDTDVDDWMLRFLVLRGSTICFYLRATDLRPQGTILLTEIVEAGPIPRKMHHKGDRRWSAFHITTVHGLRLECSSLLKVQVDSWLTSIGASYIRVERKKSADLERPLSGAWLKVLPVDLDEISQERDLFGGGKPTKIENGC</sequence>
<dbReference type="OMA" id="RSHIACE"/>
<gene>
    <name evidence="2" type="ORF">MARPO_0105s0026</name>
</gene>
<dbReference type="InterPro" id="IPR013761">
    <property type="entry name" value="SAM/pointed_sf"/>
</dbReference>
<dbReference type="PANTHER" id="PTHR34837">
    <property type="entry name" value="OS05G0595500 PROTEIN"/>
    <property type="match status" value="1"/>
</dbReference>
<protein>
    <recommendedName>
        <fullName evidence="4">SAM domain-containing protein</fullName>
    </recommendedName>
</protein>
<dbReference type="OrthoDB" id="1676529at2759"/>
<feature type="coiled-coil region" evidence="1">
    <location>
        <begin position="204"/>
        <end position="231"/>
    </location>
</feature>
<dbReference type="Gene3D" id="1.10.150.50">
    <property type="entry name" value="Transcription Factor, Ets-1"/>
    <property type="match status" value="1"/>
</dbReference>
<dbReference type="SUPFAM" id="SSF50729">
    <property type="entry name" value="PH domain-like"/>
    <property type="match status" value="1"/>
</dbReference>
<organism evidence="2 3">
    <name type="scientific">Marchantia polymorpha</name>
    <name type="common">Common liverwort</name>
    <name type="synonym">Marchantia aquatica</name>
    <dbReference type="NCBI Taxonomy" id="3197"/>
    <lineage>
        <taxon>Eukaryota</taxon>
        <taxon>Viridiplantae</taxon>
        <taxon>Streptophyta</taxon>
        <taxon>Embryophyta</taxon>
        <taxon>Marchantiophyta</taxon>
        <taxon>Marchantiopsida</taxon>
        <taxon>Marchantiidae</taxon>
        <taxon>Marchantiales</taxon>
        <taxon>Marchantiaceae</taxon>
        <taxon>Marchantia</taxon>
    </lineage>
</organism>
<evidence type="ECO:0000313" key="3">
    <source>
        <dbReference type="Proteomes" id="UP000244005"/>
    </source>
</evidence>
<accession>A0A2R6WDH6</accession>
<name>A0A2R6WDH6_MARPO</name>
<dbReference type="Proteomes" id="UP000244005">
    <property type="component" value="Unassembled WGS sequence"/>
</dbReference>
<dbReference type="Gramene" id="Mp3g08910.1">
    <property type="protein sequence ID" value="Mp3g08910.1.cds"/>
    <property type="gene ID" value="Mp3g08910"/>
</dbReference>
<evidence type="ECO:0000256" key="1">
    <source>
        <dbReference type="SAM" id="Coils"/>
    </source>
</evidence>
<reference evidence="3" key="1">
    <citation type="journal article" date="2017" name="Cell">
        <title>Insights into land plant evolution garnered from the Marchantia polymorpha genome.</title>
        <authorList>
            <person name="Bowman J.L."/>
            <person name="Kohchi T."/>
            <person name="Yamato K.T."/>
            <person name="Jenkins J."/>
            <person name="Shu S."/>
            <person name="Ishizaki K."/>
            <person name="Yamaoka S."/>
            <person name="Nishihama R."/>
            <person name="Nakamura Y."/>
            <person name="Berger F."/>
            <person name="Adam C."/>
            <person name="Aki S.S."/>
            <person name="Althoff F."/>
            <person name="Araki T."/>
            <person name="Arteaga-Vazquez M.A."/>
            <person name="Balasubrmanian S."/>
            <person name="Barry K."/>
            <person name="Bauer D."/>
            <person name="Boehm C.R."/>
            <person name="Briginshaw L."/>
            <person name="Caballero-Perez J."/>
            <person name="Catarino B."/>
            <person name="Chen F."/>
            <person name="Chiyoda S."/>
            <person name="Chovatia M."/>
            <person name="Davies K.M."/>
            <person name="Delmans M."/>
            <person name="Demura T."/>
            <person name="Dierschke T."/>
            <person name="Dolan L."/>
            <person name="Dorantes-Acosta A.E."/>
            <person name="Eklund D.M."/>
            <person name="Florent S.N."/>
            <person name="Flores-Sandoval E."/>
            <person name="Fujiyama A."/>
            <person name="Fukuzawa H."/>
            <person name="Galik B."/>
            <person name="Grimanelli D."/>
            <person name="Grimwood J."/>
            <person name="Grossniklaus U."/>
            <person name="Hamada T."/>
            <person name="Haseloff J."/>
            <person name="Hetherington A.J."/>
            <person name="Higo A."/>
            <person name="Hirakawa Y."/>
            <person name="Hundley H.N."/>
            <person name="Ikeda Y."/>
            <person name="Inoue K."/>
            <person name="Inoue S.I."/>
            <person name="Ishida S."/>
            <person name="Jia Q."/>
            <person name="Kakita M."/>
            <person name="Kanazawa T."/>
            <person name="Kawai Y."/>
            <person name="Kawashima T."/>
            <person name="Kennedy M."/>
            <person name="Kinose K."/>
            <person name="Kinoshita T."/>
            <person name="Kohara Y."/>
            <person name="Koide E."/>
            <person name="Komatsu K."/>
            <person name="Kopischke S."/>
            <person name="Kubo M."/>
            <person name="Kyozuka J."/>
            <person name="Lagercrantz U."/>
            <person name="Lin S.S."/>
            <person name="Lindquist E."/>
            <person name="Lipzen A.M."/>
            <person name="Lu C.W."/>
            <person name="De Luna E."/>
            <person name="Martienssen R.A."/>
            <person name="Minamino N."/>
            <person name="Mizutani M."/>
            <person name="Mizutani M."/>
            <person name="Mochizuki N."/>
            <person name="Monte I."/>
            <person name="Mosher R."/>
            <person name="Nagasaki H."/>
            <person name="Nakagami H."/>
            <person name="Naramoto S."/>
            <person name="Nishitani K."/>
            <person name="Ohtani M."/>
            <person name="Okamoto T."/>
            <person name="Okumura M."/>
            <person name="Phillips J."/>
            <person name="Pollak B."/>
            <person name="Reinders A."/>
            <person name="Rovekamp M."/>
            <person name="Sano R."/>
            <person name="Sawa S."/>
            <person name="Schmid M.W."/>
            <person name="Shirakawa M."/>
            <person name="Solano R."/>
            <person name="Spunde A."/>
            <person name="Suetsugu N."/>
            <person name="Sugano S."/>
            <person name="Sugiyama A."/>
            <person name="Sun R."/>
            <person name="Suzuki Y."/>
            <person name="Takenaka M."/>
            <person name="Takezawa D."/>
            <person name="Tomogane H."/>
            <person name="Tsuzuki M."/>
            <person name="Ueda T."/>
            <person name="Umeda M."/>
            <person name="Ward J.M."/>
            <person name="Watanabe Y."/>
            <person name="Yazaki K."/>
            <person name="Yokoyama R."/>
            <person name="Yoshitake Y."/>
            <person name="Yotsui I."/>
            <person name="Zachgo S."/>
            <person name="Schmutz J."/>
        </authorList>
    </citation>
    <scope>NUCLEOTIDE SEQUENCE [LARGE SCALE GENOMIC DNA]</scope>
    <source>
        <strain evidence="3">Tak-1</strain>
    </source>
</reference>
<dbReference type="PANTHER" id="PTHR34837:SF2">
    <property type="entry name" value="OS05G0595500 PROTEIN"/>
    <property type="match status" value="1"/>
</dbReference>
<dbReference type="EMBL" id="KZ772777">
    <property type="protein sequence ID" value="PTQ31907.1"/>
    <property type="molecule type" value="Genomic_DNA"/>
</dbReference>
<proteinExistence type="predicted"/>
<keyword evidence="1" id="KW-0175">Coiled coil</keyword>
<evidence type="ECO:0000313" key="2">
    <source>
        <dbReference type="EMBL" id="PTQ31907.1"/>
    </source>
</evidence>
<dbReference type="AlphaFoldDB" id="A0A2R6WDH6"/>
<keyword evidence="3" id="KW-1185">Reference proteome</keyword>
<dbReference type="SUPFAM" id="SSF47769">
    <property type="entry name" value="SAM/Pointed domain"/>
    <property type="match status" value="1"/>
</dbReference>
<evidence type="ECO:0008006" key="4">
    <source>
        <dbReference type="Google" id="ProtNLM"/>
    </source>
</evidence>